<evidence type="ECO:0000256" key="1">
    <source>
        <dbReference type="ARBA" id="ARBA00004604"/>
    </source>
</evidence>
<feature type="compositionally biased region" description="Polar residues" evidence="7">
    <location>
        <begin position="18"/>
        <end position="28"/>
    </location>
</feature>
<evidence type="ECO:0000259" key="8">
    <source>
        <dbReference type="PROSITE" id="PS50174"/>
    </source>
</evidence>
<keyword evidence="2" id="KW-0690">Ribosome biogenesis</keyword>
<evidence type="ECO:0000256" key="3">
    <source>
        <dbReference type="ARBA" id="ARBA00022552"/>
    </source>
</evidence>
<organism evidence="9 10">
    <name type="scientific">Romanomermis culicivorax</name>
    <name type="common">Nematode worm</name>
    <dbReference type="NCBI Taxonomy" id="13658"/>
    <lineage>
        <taxon>Eukaryota</taxon>
        <taxon>Metazoa</taxon>
        <taxon>Ecdysozoa</taxon>
        <taxon>Nematoda</taxon>
        <taxon>Enoplea</taxon>
        <taxon>Dorylaimia</taxon>
        <taxon>Mermithida</taxon>
        <taxon>Mermithoidea</taxon>
        <taxon>Mermithidae</taxon>
        <taxon>Romanomermis</taxon>
    </lineage>
</organism>
<dbReference type="GO" id="GO:0005730">
    <property type="term" value="C:nucleolus"/>
    <property type="evidence" value="ECO:0007669"/>
    <property type="project" value="UniProtKB-SubCell"/>
</dbReference>
<evidence type="ECO:0000256" key="7">
    <source>
        <dbReference type="SAM" id="MobiDB-lite"/>
    </source>
</evidence>
<feature type="region of interest" description="Disordered" evidence="7">
    <location>
        <begin position="1"/>
        <end position="66"/>
    </location>
</feature>
<accession>A0A915JSS2</accession>
<protein>
    <recommendedName>
        <fullName evidence="6">PinX1-related protein 1</fullName>
    </recommendedName>
</protein>
<dbReference type="SMART" id="SM00443">
    <property type="entry name" value="G_patch"/>
    <property type="match status" value="1"/>
</dbReference>
<dbReference type="PROSITE" id="PS50174">
    <property type="entry name" value="G_PATCH"/>
    <property type="match status" value="1"/>
</dbReference>
<dbReference type="PANTHER" id="PTHR23149">
    <property type="entry name" value="G PATCH DOMAIN CONTAINING PROTEIN"/>
    <property type="match status" value="1"/>
</dbReference>
<evidence type="ECO:0000256" key="2">
    <source>
        <dbReference type="ARBA" id="ARBA00022517"/>
    </source>
</evidence>
<evidence type="ECO:0000256" key="6">
    <source>
        <dbReference type="ARBA" id="ARBA00041961"/>
    </source>
</evidence>
<evidence type="ECO:0000313" key="9">
    <source>
        <dbReference type="Proteomes" id="UP000887565"/>
    </source>
</evidence>
<evidence type="ECO:0000256" key="4">
    <source>
        <dbReference type="ARBA" id="ARBA00023242"/>
    </source>
</evidence>
<dbReference type="InterPro" id="IPR000467">
    <property type="entry name" value="G_patch_dom"/>
</dbReference>
<comment type="similarity">
    <text evidence="5">Belongs to the PINX1 family.</text>
</comment>
<feature type="compositionally biased region" description="Basic and acidic residues" evidence="7">
    <location>
        <begin position="57"/>
        <end position="66"/>
    </location>
</feature>
<evidence type="ECO:0000256" key="5">
    <source>
        <dbReference type="ARBA" id="ARBA00038007"/>
    </source>
</evidence>
<dbReference type="GO" id="GO:0006364">
    <property type="term" value="P:rRNA processing"/>
    <property type="evidence" value="ECO:0007669"/>
    <property type="project" value="UniProtKB-KW"/>
</dbReference>
<feature type="compositionally biased region" description="Basic residues" evidence="7">
    <location>
        <begin position="1"/>
        <end position="10"/>
    </location>
</feature>
<keyword evidence="4" id="KW-0539">Nucleus</keyword>
<feature type="domain" description="G-patch" evidence="8">
    <location>
        <begin position="25"/>
        <end position="73"/>
    </location>
</feature>
<proteinExistence type="inferred from homology"/>
<dbReference type="WBParaSite" id="nRc.2.0.1.t29124-RA">
    <property type="protein sequence ID" value="nRc.2.0.1.t29124-RA"/>
    <property type="gene ID" value="nRc.2.0.1.g29124"/>
</dbReference>
<evidence type="ECO:0000313" key="10">
    <source>
        <dbReference type="WBParaSite" id="nRc.2.0.1.t29124-RA"/>
    </source>
</evidence>
<name>A0A915JSS2_ROMCU</name>
<dbReference type="OMA" id="CNERNDE"/>
<feature type="region of interest" description="Disordered" evidence="7">
    <location>
        <begin position="93"/>
        <end position="117"/>
    </location>
</feature>
<dbReference type="PANTHER" id="PTHR23149:SF31">
    <property type="entry name" value="PROTEIN PXR1"/>
    <property type="match status" value="1"/>
</dbReference>
<dbReference type="Pfam" id="PF01585">
    <property type="entry name" value="G-patch"/>
    <property type="match status" value="1"/>
</dbReference>
<comment type="subcellular location">
    <subcellularLocation>
        <location evidence="1">Nucleus</location>
        <location evidence="1">Nucleolus</location>
    </subcellularLocation>
</comment>
<dbReference type="GO" id="GO:0003676">
    <property type="term" value="F:nucleic acid binding"/>
    <property type="evidence" value="ECO:0007669"/>
    <property type="project" value="InterPro"/>
</dbReference>
<keyword evidence="9" id="KW-1185">Reference proteome</keyword>
<dbReference type="InterPro" id="IPR050656">
    <property type="entry name" value="PINX1"/>
</dbReference>
<dbReference type="Proteomes" id="UP000887565">
    <property type="component" value="Unplaced"/>
</dbReference>
<dbReference type="AlphaFoldDB" id="A0A915JSS2"/>
<keyword evidence="3" id="KW-0698">rRNA processing</keyword>
<reference evidence="10" key="1">
    <citation type="submission" date="2022-11" db="UniProtKB">
        <authorList>
            <consortium name="WormBaseParasite"/>
        </authorList>
    </citation>
    <scope>IDENTIFICATION</scope>
</reference>
<sequence length="177" mass="20072">MLAEKRRKQRIAPDPRNKSWTNEETNNVGMKLLSKMGWSKGKGLGKDEQGLSTSDKLMSRPKIDNKGFGCETKDVEAWENGGTAFDSILARLNEASSSEGEKNHEKPSTSAENQVVEEKSKKFLKRLRYKNTKLKIDSKKFSGEDLKCILGRRKLTEQENYEAPKKFHKTDTLFAAS</sequence>